<feature type="region of interest" description="Disordered" evidence="4">
    <location>
        <begin position="327"/>
        <end position="369"/>
    </location>
</feature>
<dbReference type="SMART" id="SM00248">
    <property type="entry name" value="ANK"/>
    <property type="match status" value="4"/>
</dbReference>
<dbReference type="VEuPathDB" id="TrichDB:TVAG_208670"/>
<dbReference type="EMBL" id="DS113593">
    <property type="protein sequence ID" value="EAY00675.1"/>
    <property type="molecule type" value="Genomic_DNA"/>
</dbReference>
<evidence type="ECO:0000256" key="3">
    <source>
        <dbReference type="PROSITE-ProRule" id="PRU00023"/>
    </source>
</evidence>
<dbReference type="PANTHER" id="PTHR24198">
    <property type="entry name" value="ANKYRIN REPEAT AND PROTEIN KINASE DOMAIN-CONTAINING PROTEIN"/>
    <property type="match status" value="1"/>
</dbReference>
<dbReference type="KEGG" id="tva:4758497"/>
<dbReference type="Proteomes" id="UP000001542">
    <property type="component" value="Unassembled WGS sequence"/>
</dbReference>
<gene>
    <name evidence="5" type="ORF">TVAG_208670</name>
</gene>
<dbReference type="OrthoDB" id="366390at2759"/>
<dbReference type="eggNOG" id="KOG4177">
    <property type="taxonomic scope" value="Eukaryota"/>
</dbReference>
<dbReference type="InParanoid" id="A2F367"/>
<feature type="compositionally biased region" description="Basic and acidic residues" evidence="4">
    <location>
        <begin position="341"/>
        <end position="355"/>
    </location>
</feature>
<dbReference type="Pfam" id="PF12796">
    <property type="entry name" value="Ank_2"/>
    <property type="match status" value="1"/>
</dbReference>
<reference evidence="5" key="2">
    <citation type="journal article" date="2007" name="Science">
        <title>Draft genome sequence of the sexually transmitted pathogen Trichomonas vaginalis.</title>
        <authorList>
            <person name="Carlton J.M."/>
            <person name="Hirt R.P."/>
            <person name="Silva J.C."/>
            <person name="Delcher A.L."/>
            <person name="Schatz M."/>
            <person name="Zhao Q."/>
            <person name="Wortman J.R."/>
            <person name="Bidwell S.L."/>
            <person name="Alsmark U.C.M."/>
            <person name="Besteiro S."/>
            <person name="Sicheritz-Ponten T."/>
            <person name="Noel C.J."/>
            <person name="Dacks J.B."/>
            <person name="Foster P.G."/>
            <person name="Simillion C."/>
            <person name="Van de Peer Y."/>
            <person name="Miranda-Saavedra D."/>
            <person name="Barton G.J."/>
            <person name="Westrop G.D."/>
            <person name="Mueller S."/>
            <person name="Dessi D."/>
            <person name="Fiori P.L."/>
            <person name="Ren Q."/>
            <person name="Paulsen I."/>
            <person name="Zhang H."/>
            <person name="Bastida-Corcuera F.D."/>
            <person name="Simoes-Barbosa A."/>
            <person name="Brown M.T."/>
            <person name="Hayes R.D."/>
            <person name="Mukherjee M."/>
            <person name="Okumura C.Y."/>
            <person name="Schneider R."/>
            <person name="Smith A.J."/>
            <person name="Vanacova S."/>
            <person name="Villalvazo M."/>
            <person name="Haas B.J."/>
            <person name="Pertea M."/>
            <person name="Feldblyum T.V."/>
            <person name="Utterback T.R."/>
            <person name="Shu C.L."/>
            <person name="Osoegawa K."/>
            <person name="de Jong P.J."/>
            <person name="Hrdy I."/>
            <person name="Horvathova L."/>
            <person name="Zubacova Z."/>
            <person name="Dolezal P."/>
            <person name="Malik S.B."/>
            <person name="Logsdon J.M. Jr."/>
            <person name="Henze K."/>
            <person name="Gupta A."/>
            <person name="Wang C.C."/>
            <person name="Dunne R.L."/>
            <person name="Upcroft J.A."/>
            <person name="Upcroft P."/>
            <person name="White O."/>
            <person name="Salzberg S.L."/>
            <person name="Tang P."/>
            <person name="Chiu C.-H."/>
            <person name="Lee Y.-S."/>
            <person name="Embley T.M."/>
            <person name="Coombs G.H."/>
            <person name="Mottram J.C."/>
            <person name="Tachezy J."/>
            <person name="Fraser-Liggett C.M."/>
            <person name="Johnson P.J."/>
        </authorList>
    </citation>
    <scope>NUCLEOTIDE SEQUENCE [LARGE SCALE GENOMIC DNA]</scope>
    <source>
        <strain evidence="5">G3</strain>
    </source>
</reference>
<feature type="repeat" description="ANK" evidence="3">
    <location>
        <begin position="76"/>
        <end position="108"/>
    </location>
</feature>
<evidence type="ECO:0000313" key="6">
    <source>
        <dbReference type="Proteomes" id="UP000001542"/>
    </source>
</evidence>
<evidence type="ECO:0000313" key="5">
    <source>
        <dbReference type="EMBL" id="EAY00675.1"/>
    </source>
</evidence>
<keyword evidence="1" id="KW-0677">Repeat</keyword>
<organism evidence="5 6">
    <name type="scientific">Trichomonas vaginalis (strain ATCC PRA-98 / G3)</name>
    <dbReference type="NCBI Taxonomy" id="412133"/>
    <lineage>
        <taxon>Eukaryota</taxon>
        <taxon>Metamonada</taxon>
        <taxon>Parabasalia</taxon>
        <taxon>Trichomonadida</taxon>
        <taxon>Trichomonadidae</taxon>
        <taxon>Trichomonas</taxon>
    </lineage>
</organism>
<accession>A2F367</accession>
<reference evidence="5" key="1">
    <citation type="submission" date="2006-10" db="EMBL/GenBank/DDBJ databases">
        <authorList>
            <person name="Amadeo P."/>
            <person name="Zhao Q."/>
            <person name="Wortman J."/>
            <person name="Fraser-Liggett C."/>
            <person name="Carlton J."/>
        </authorList>
    </citation>
    <scope>NUCLEOTIDE SEQUENCE</scope>
    <source>
        <strain evidence="5">G3</strain>
    </source>
</reference>
<dbReference type="InterPro" id="IPR002110">
    <property type="entry name" value="Ankyrin_rpt"/>
</dbReference>
<feature type="compositionally biased region" description="Polar residues" evidence="4">
    <location>
        <begin position="359"/>
        <end position="369"/>
    </location>
</feature>
<name>A2F367_TRIV3</name>
<dbReference type="STRING" id="5722.A2F367"/>
<protein>
    <submittedName>
        <fullName evidence="5">Uncharacterized protein</fullName>
    </submittedName>
</protein>
<sequence length="369" mass="41136">MTVKFVVPERFTKLVADIQNGDPFDFIDHLNVFYDINFQDPNTGDSLLHSCINYCNYPALVELISRKADVNIKNKQELTPLHIAIWKGFLHLAAPLLKAGANQDAADSGGRVPLYFAVERGDIRSMRLLLDFHADPNVVVGKRSLLAIASRKGYPEAIKLLLDSGAIFNRGQSHPLIEVLVSGNREAFAVLVHEREHELPYLIIDNKPFITIAIKEKTMLLPVIAAIIKKYTEEAIANGDNKVTPFPPPDLTGPEKTRLEKALKVTDSLIPIDTVNEKVKKLKSPWSARGIDEFECLEASYAGGDTVYGEFEIPGGQLIGNYIPDDESNHNYQLDPALDDQSVRRDYFDENKVDDSENGQKVPQTPKST</sequence>
<dbReference type="InterPro" id="IPR036770">
    <property type="entry name" value="Ankyrin_rpt-contain_sf"/>
</dbReference>
<dbReference type="PANTHER" id="PTHR24198:SF165">
    <property type="entry name" value="ANKYRIN REPEAT-CONTAINING PROTEIN-RELATED"/>
    <property type="match status" value="1"/>
</dbReference>
<keyword evidence="6" id="KW-1185">Reference proteome</keyword>
<keyword evidence="2 3" id="KW-0040">ANK repeat</keyword>
<feature type="repeat" description="ANK" evidence="3">
    <location>
        <begin position="109"/>
        <end position="141"/>
    </location>
</feature>
<proteinExistence type="predicted"/>
<dbReference type="VEuPathDB" id="TrichDB:TVAGG3_0950730"/>
<dbReference type="SUPFAM" id="SSF48403">
    <property type="entry name" value="Ankyrin repeat"/>
    <property type="match status" value="1"/>
</dbReference>
<evidence type="ECO:0000256" key="2">
    <source>
        <dbReference type="ARBA" id="ARBA00023043"/>
    </source>
</evidence>
<dbReference type="Gene3D" id="1.25.40.20">
    <property type="entry name" value="Ankyrin repeat-containing domain"/>
    <property type="match status" value="1"/>
</dbReference>
<dbReference type="SMR" id="A2F367"/>
<evidence type="ECO:0000256" key="1">
    <source>
        <dbReference type="ARBA" id="ARBA00022737"/>
    </source>
</evidence>
<dbReference type="AlphaFoldDB" id="A2F367"/>
<dbReference type="PROSITE" id="PS50297">
    <property type="entry name" value="ANK_REP_REGION"/>
    <property type="match status" value="2"/>
</dbReference>
<evidence type="ECO:0000256" key="4">
    <source>
        <dbReference type="SAM" id="MobiDB-lite"/>
    </source>
</evidence>
<dbReference type="PROSITE" id="PS50088">
    <property type="entry name" value="ANK_REPEAT"/>
    <property type="match status" value="2"/>
</dbReference>
<dbReference type="RefSeq" id="XP_001313604.1">
    <property type="nucleotide sequence ID" value="XM_001313603.1"/>
</dbReference>